<feature type="transmembrane region" description="Helical" evidence="1">
    <location>
        <begin position="155"/>
        <end position="175"/>
    </location>
</feature>
<dbReference type="AlphaFoldDB" id="A0A0R2AA99"/>
<keyword evidence="4" id="KW-1185">Reference proteome</keyword>
<keyword evidence="1" id="KW-0812">Transmembrane</keyword>
<dbReference type="Gene3D" id="1.20.144.10">
    <property type="entry name" value="Phosphatidic acid phosphatase type 2/haloperoxidase"/>
    <property type="match status" value="2"/>
</dbReference>
<organism evidence="3 4">
    <name type="scientific">Paucilactobacillus vaccinostercus DSM 20634</name>
    <dbReference type="NCBI Taxonomy" id="1423813"/>
    <lineage>
        <taxon>Bacteria</taxon>
        <taxon>Bacillati</taxon>
        <taxon>Bacillota</taxon>
        <taxon>Bacilli</taxon>
        <taxon>Lactobacillales</taxon>
        <taxon>Lactobacillaceae</taxon>
        <taxon>Paucilactobacillus</taxon>
    </lineage>
</organism>
<dbReference type="Proteomes" id="UP000051733">
    <property type="component" value="Unassembled WGS sequence"/>
</dbReference>
<protein>
    <submittedName>
        <fullName evidence="3">Phosphatase</fullName>
    </submittedName>
</protein>
<evidence type="ECO:0000313" key="4">
    <source>
        <dbReference type="Proteomes" id="UP000051733"/>
    </source>
</evidence>
<proteinExistence type="predicted"/>
<feature type="transmembrane region" description="Helical" evidence="1">
    <location>
        <begin position="7"/>
        <end position="26"/>
    </location>
</feature>
<gene>
    <name evidence="3" type="ORF">FC26_GL002140</name>
</gene>
<keyword evidence="1" id="KW-1133">Transmembrane helix</keyword>
<dbReference type="CDD" id="cd03392">
    <property type="entry name" value="PAP2_like_2"/>
    <property type="match status" value="1"/>
</dbReference>
<name>A0A0R2AA99_9LACO</name>
<accession>A0A0R2AA99</accession>
<dbReference type="SMART" id="SM00014">
    <property type="entry name" value="acidPPc"/>
    <property type="match status" value="1"/>
</dbReference>
<evidence type="ECO:0000259" key="2">
    <source>
        <dbReference type="SMART" id="SM00014"/>
    </source>
</evidence>
<evidence type="ECO:0000313" key="3">
    <source>
        <dbReference type="EMBL" id="KRM62564.1"/>
    </source>
</evidence>
<dbReference type="Pfam" id="PF01569">
    <property type="entry name" value="PAP2"/>
    <property type="match status" value="1"/>
</dbReference>
<comment type="caution">
    <text evidence="3">The sequence shown here is derived from an EMBL/GenBank/DDBJ whole genome shotgun (WGS) entry which is preliminary data.</text>
</comment>
<dbReference type="EMBL" id="AYYY01000005">
    <property type="protein sequence ID" value="KRM62564.1"/>
    <property type="molecule type" value="Genomic_DNA"/>
</dbReference>
<dbReference type="OrthoDB" id="9789113at2"/>
<dbReference type="InterPro" id="IPR000326">
    <property type="entry name" value="PAP2/HPO"/>
</dbReference>
<feature type="domain" description="Phosphatidic acid phosphatase type 2/haloperoxidase" evidence="2">
    <location>
        <begin position="90"/>
        <end position="198"/>
    </location>
</feature>
<dbReference type="PANTHER" id="PTHR14969:SF13">
    <property type="entry name" value="AT30094P"/>
    <property type="match status" value="1"/>
</dbReference>
<keyword evidence="1" id="KW-0472">Membrane</keyword>
<dbReference type="InterPro" id="IPR036938">
    <property type="entry name" value="PAP2/HPO_sf"/>
</dbReference>
<dbReference type="RefSeq" id="WP_057777250.1">
    <property type="nucleotide sequence ID" value="NZ_AYYY01000005.1"/>
</dbReference>
<dbReference type="SUPFAM" id="SSF48317">
    <property type="entry name" value="Acid phosphatase/Vanadium-dependent haloperoxidase"/>
    <property type="match status" value="1"/>
</dbReference>
<dbReference type="PATRIC" id="fig|1423813.3.peg.2178"/>
<evidence type="ECO:0000256" key="1">
    <source>
        <dbReference type="SAM" id="Phobius"/>
    </source>
</evidence>
<dbReference type="PANTHER" id="PTHR14969">
    <property type="entry name" value="SPHINGOSINE-1-PHOSPHATE PHOSPHOHYDROLASE"/>
    <property type="match status" value="1"/>
</dbReference>
<dbReference type="STRING" id="1423813.FC26_GL002140"/>
<feature type="transmembrane region" description="Helical" evidence="1">
    <location>
        <begin position="87"/>
        <end position="108"/>
    </location>
</feature>
<feature type="transmembrane region" description="Helical" evidence="1">
    <location>
        <begin position="54"/>
        <end position="80"/>
    </location>
</feature>
<reference evidence="3 4" key="1">
    <citation type="journal article" date="2015" name="Genome Announc.">
        <title>Expanding the biotechnology potential of lactobacilli through comparative genomics of 213 strains and associated genera.</title>
        <authorList>
            <person name="Sun Z."/>
            <person name="Harris H.M."/>
            <person name="McCann A."/>
            <person name="Guo C."/>
            <person name="Argimon S."/>
            <person name="Zhang W."/>
            <person name="Yang X."/>
            <person name="Jeffery I.B."/>
            <person name="Cooney J.C."/>
            <person name="Kagawa T.F."/>
            <person name="Liu W."/>
            <person name="Song Y."/>
            <person name="Salvetti E."/>
            <person name="Wrobel A."/>
            <person name="Rasinkangas P."/>
            <person name="Parkhill J."/>
            <person name="Rea M.C."/>
            <person name="O'Sullivan O."/>
            <person name="Ritari J."/>
            <person name="Douillard F.P."/>
            <person name="Paul Ross R."/>
            <person name="Yang R."/>
            <person name="Briner A.E."/>
            <person name="Felis G.E."/>
            <person name="de Vos W.M."/>
            <person name="Barrangou R."/>
            <person name="Klaenhammer T.R."/>
            <person name="Caufield P.W."/>
            <person name="Cui Y."/>
            <person name="Zhang H."/>
            <person name="O'Toole P.W."/>
        </authorList>
    </citation>
    <scope>NUCLEOTIDE SEQUENCE [LARGE SCALE GENOMIC DNA]</scope>
    <source>
        <strain evidence="3 4">DSM 20634</strain>
    </source>
</reference>
<feature type="transmembrane region" description="Helical" evidence="1">
    <location>
        <begin position="128"/>
        <end position="148"/>
    </location>
</feature>
<sequence>MRKNKVWFITGLLATLGFIVLTLMVMTKSTLLVNFDATIQHITTPMITTPTTTIFSSIAFFGSPMINILLIFIVAGGLWLSHERLTACWVICVQLGGSALAYVIKNVVHRARPQFQVIKDTGFSFPSGHTFTTAILVLTILFVLIPYVKDAEIQLIITLLSLIWFGFVAFSRIYLRAHWPSDVLGSTLLSLSWWEISRLLYFYFLKLQTHFPKLKMKGVN</sequence>
<feature type="transmembrane region" description="Helical" evidence="1">
    <location>
        <begin position="187"/>
        <end position="205"/>
    </location>
</feature>